<keyword evidence="1" id="KW-0472">Membrane</keyword>
<dbReference type="SUPFAM" id="SSF53756">
    <property type="entry name" value="UDP-Glycosyltransferase/glycogen phosphorylase"/>
    <property type="match status" value="1"/>
</dbReference>
<keyword evidence="3" id="KW-1185">Reference proteome</keyword>
<keyword evidence="1" id="KW-0812">Transmembrane</keyword>
<name>B4VJE2_9CYAN</name>
<dbReference type="PANTHER" id="PTHR39517:SF1">
    <property type="entry name" value="LIPID-A-DISACCHARIDE SYNTHASE"/>
    <property type="match status" value="1"/>
</dbReference>
<dbReference type="eggNOG" id="COG4370">
    <property type="taxonomic scope" value="Bacteria"/>
</dbReference>
<organism evidence="2 3">
    <name type="scientific">Coleofasciculus chthonoplastes PCC 7420</name>
    <dbReference type="NCBI Taxonomy" id="118168"/>
    <lineage>
        <taxon>Bacteria</taxon>
        <taxon>Bacillati</taxon>
        <taxon>Cyanobacteriota</taxon>
        <taxon>Cyanophyceae</taxon>
        <taxon>Coleofasciculales</taxon>
        <taxon>Coleofasciculaceae</taxon>
        <taxon>Coleofasciculus</taxon>
    </lineage>
</organism>
<gene>
    <name evidence="2" type="ORF">MC7420_7741</name>
</gene>
<sequence>MQLLCISNGHGEDVIAVRILQELNASPDAPELAALPLVGEGAAYRQLDIPIVGPVQTMPSGGFIYMEGRHLLRDVQSGLLKLTWAQLKAVRRWAKRGGVILAVGDIVPLLFAWLSGAPYVFVGTAKSEYYLRDEAGWLPNRKRREGWAGSVYLPWERWLMSRKRCNAVFPRDKLTTEILQKWSIPALDLGNPMMDGIEPEQPEPIFYEPDAEQKEMQRPLIVALLPGSRMPEAYQNWQKIALAANGLLDAYKQRSVVFLGAIAPALSLDPLQETLIGYGWLQQPLEAIDVNLKLNDPSAIAFTQKNGILILTQDDYTLCLLKADCSIAMAGTATEQFVGLGKPAIAIPGMGPQYTPAFAEAQTRLLGPSLILVEQPDRVAQVLQQLLRDPDRLQLIADNGRRRMGQSGAARRIADCLMERFEK</sequence>
<feature type="transmembrane region" description="Helical" evidence="1">
    <location>
        <begin position="98"/>
        <end position="121"/>
    </location>
</feature>
<evidence type="ECO:0008006" key="4">
    <source>
        <dbReference type="Google" id="ProtNLM"/>
    </source>
</evidence>
<dbReference type="Proteomes" id="UP000003835">
    <property type="component" value="Unassembled WGS sequence"/>
</dbReference>
<dbReference type="NCBIfam" id="TIGR03492">
    <property type="entry name" value="lipid-A-disaccharide synthase-related protein"/>
    <property type="match status" value="1"/>
</dbReference>
<dbReference type="STRING" id="118168.MC7420_7741"/>
<dbReference type="RefSeq" id="WP_006098439.1">
    <property type="nucleotide sequence ID" value="NZ_DS989842.1"/>
</dbReference>
<accession>B4VJE2</accession>
<dbReference type="PANTHER" id="PTHR39517">
    <property type="entry name" value="SLL0192 PROTEIN"/>
    <property type="match status" value="1"/>
</dbReference>
<dbReference type="HOGENOM" id="CLU_035659_0_0_3"/>
<evidence type="ECO:0000256" key="1">
    <source>
        <dbReference type="SAM" id="Phobius"/>
    </source>
</evidence>
<evidence type="ECO:0000313" key="3">
    <source>
        <dbReference type="Proteomes" id="UP000003835"/>
    </source>
</evidence>
<dbReference type="AlphaFoldDB" id="B4VJE2"/>
<protein>
    <recommendedName>
        <fullName evidence="4">Lipid-A-disaccharide synthase</fullName>
    </recommendedName>
</protein>
<keyword evidence="1" id="KW-1133">Transmembrane helix</keyword>
<reference evidence="2 3" key="1">
    <citation type="submission" date="2008-07" db="EMBL/GenBank/DDBJ databases">
        <authorList>
            <person name="Tandeau de Marsac N."/>
            <person name="Ferriera S."/>
            <person name="Johnson J."/>
            <person name="Kravitz S."/>
            <person name="Beeson K."/>
            <person name="Sutton G."/>
            <person name="Rogers Y.-H."/>
            <person name="Friedman R."/>
            <person name="Frazier M."/>
            <person name="Venter J.C."/>
        </authorList>
    </citation>
    <scope>NUCLEOTIDE SEQUENCE [LARGE SCALE GENOMIC DNA]</scope>
    <source>
        <strain evidence="2 3">PCC 7420</strain>
    </source>
</reference>
<dbReference type="OrthoDB" id="29253at2"/>
<dbReference type="EMBL" id="DS989842">
    <property type="protein sequence ID" value="EDX78003.1"/>
    <property type="molecule type" value="Genomic_DNA"/>
</dbReference>
<dbReference type="InterPro" id="IPR019994">
    <property type="entry name" value="Lipid-A-disac_synthase-rel_put"/>
</dbReference>
<evidence type="ECO:0000313" key="2">
    <source>
        <dbReference type="EMBL" id="EDX78003.1"/>
    </source>
</evidence>
<proteinExistence type="predicted"/>